<dbReference type="InterPro" id="IPR019791">
    <property type="entry name" value="Haem_peroxidase_animal"/>
</dbReference>
<dbReference type="Gene3D" id="1.10.640.10">
    <property type="entry name" value="Haem peroxidase domain superfamily, animal type"/>
    <property type="match status" value="3"/>
</dbReference>
<dbReference type="GO" id="GO:0020037">
    <property type="term" value="F:heme binding"/>
    <property type="evidence" value="ECO:0007669"/>
    <property type="project" value="InterPro"/>
</dbReference>
<sequence>MSTAEKVTVKEKMQRHSLHSKKQNASRCLKEMSGPSWLLLGILLCLVVAADASHGAKISGEQLNFLVQEITRRVESRLAALGNGQSVGGHHHGMPGYSVSASPARCPFARRHGQRMPDFSVTTSPTVCPFAGGHSPTQQSLRDDRRSSRIAAICEESTRRLLASLGKEVSASGPVLEHVNQGLSSGQASRFCHAFCPSLAPTSCDGTRPFRELDGRCNNLAHPHWGQAYSCERRLLPPAYKDGVSAPRAGHSGKPLPSARLISHKLHPQGCHLDRRLNLLAMSFGQFLSHDITFVPPNPIPRMETFLGPDDRFPEGGEHFDIEVPPHDPFFRKFKLNALPFRRSLACCRCRVGPREQTNSRTSFIDASHIYGTSKEISDSLRVFRGGLLKSQAPRGSPLLPQSMHPNNDSCSAPGRGKICFRSGDFRVNQNPGLTTLHTIFLRDHNRIARKLAAINPMWDDERLFQVTKRIVEARLQHVTFNEWLPLFVGSKAMAKYDLRPLKAGFTSYKPNVDPTTFNEFAAAAMRFGHSNIYKRFYLVGPRGSHHACVLHLKDSYFRPFPLYDGVLDSVIRGMLKQRMPSTGRFTDFAITRFLYREPGRPYGSDLVSRDIQRGRDHGIRPYVDYVRLCRKCNIKTFDDLHRYRLIPKHTVRQLSRIYDDVRDIDLYTGGLSEIPVPGAAIGPTFQCIVADMFHRLKWGDRFYYEHGGQAGSFTQGQLDTIRQTTLAKIICENSRIRSHFPRNILLHTVCGSPKARQAEQVTVTHRMLLVTLLCWVLIAQASLGSRLSSETLDRLATDVIQTLEERIGALGQELVAERQDQETGELAAVRLVDTRRLLESFGTTEASSDAFLDHINRRLRRRQVNRSCGVFCPARAPTFCDKTKPYREQDGSCNNLVHPQWGQAYTCERRLLPAAYRDGDLRMNQNAGLVTLHTIFLRDHNRIARKLAAINPLWEDERLFHVTKRIVEARFQHVVFNEWLPPIVGPQVMTDYDLWPRKSGYTGYKPRVDPTMTNEFAVAAFRFGHSNIDGRFNL</sequence>
<dbReference type="AlphaFoldDB" id="A0AAQ4F0G9"/>
<dbReference type="GO" id="GO:0046872">
    <property type="term" value="F:metal ion binding"/>
    <property type="evidence" value="ECO:0007669"/>
    <property type="project" value="UniProtKB-KW"/>
</dbReference>
<dbReference type="Proteomes" id="UP001321473">
    <property type="component" value="Unassembled WGS sequence"/>
</dbReference>
<dbReference type="PROSITE" id="PS50292">
    <property type="entry name" value="PEROXIDASE_3"/>
    <property type="match status" value="2"/>
</dbReference>
<dbReference type="FunFam" id="1.10.640.10:FF:000009">
    <property type="entry name" value="Peroxidase, isoform B"/>
    <property type="match status" value="1"/>
</dbReference>
<gene>
    <name evidence="3" type="ORF">V5799_018429</name>
</gene>
<protein>
    <recommendedName>
        <fullName evidence="5">Peroxidase</fullName>
    </recommendedName>
</protein>
<keyword evidence="2" id="KW-0408">Iron</keyword>
<dbReference type="PANTHER" id="PTHR11475:SF143">
    <property type="entry name" value="PUTATIVE-RELATED"/>
    <property type="match status" value="1"/>
</dbReference>
<evidence type="ECO:0000313" key="3">
    <source>
        <dbReference type="EMBL" id="KAK8780228.1"/>
    </source>
</evidence>
<dbReference type="GO" id="GO:0004601">
    <property type="term" value="F:peroxidase activity"/>
    <property type="evidence" value="ECO:0007669"/>
    <property type="project" value="UniProtKB-KW"/>
</dbReference>
<dbReference type="InterPro" id="IPR010255">
    <property type="entry name" value="Haem_peroxidase_sf"/>
</dbReference>
<dbReference type="Pfam" id="PF03098">
    <property type="entry name" value="An_peroxidase"/>
    <property type="match status" value="2"/>
</dbReference>
<keyword evidence="1" id="KW-0575">Peroxidase</keyword>
<dbReference type="PRINTS" id="PR00457">
    <property type="entry name" value="ANPEROXIDASE"/>
</dbReference>
<keyword evidence="2" id="KW-0349">Heme</keyword>
<dbReference type="InterPro" id="IPR037120">
    <property type="entry name" value="Haem_peroxidase_sf_animal"/>
</dbReference>
<dbReference type="EMBL" id="JARKHS020009075">
    <property type="protein sequence ID" value="KAK8780228.1"/>
    <property type="molecule type" value="Genomic_DNA"/>
</dbReference>
<dbReference type="GO" id="GO:0006979">
    <property type="term" value="P:response to oxidative stress"/>
    <property type="evidence" value="ECO:0007669"/>
    <property type="project" value="InterPro"/>
</dbReference>
<keyword evidence="4" id="KW-1185">Reference proteome</keyword>
<keyword evidence="1" id="KW-0560">Oxidoreductase</keyword>
<evidence type="ECO:0000256" key="2">
    <source>
        <dbReference type="PIRSR" id="PIRSR619791-2"/>
    </source>
</evidence>
<comment type="caution">
    <text evidence="3">The sequence shown here is derived from an EMBL/GenBank/DDBJ whole genome shotgun (WGS) entry which is preliminary data.</text>
</comment>
<organism evidence="3 4">
    <name type="scientific">Amblyomma americanum</name>
    <name type="common">Lone star tick</name>
    <dbReference type="NCBI Taxonomy" id="6943"/>
    <lineage>
        <taxon>Eukaryota</taxon>
        <taxon>Metazoa</taxon>
        <taxon>Ecdysozoa</taxon>
        <taxon>Arthropoda</taxon>
        <taxon>Chelicerata</taxon>
        <taxon>Arachnida</taxon>
        <taxon>Acari</taxon>
        <taxon>Parasitiformes</taxon>
        <taxon>Ixodida</taxon>
        <taxon>Ixodoidea</taxon>
        <taxon>Ixodidae</taxon>
        <taxon>Amblyomminae</taxon>
        <taxon>Amblyomma</taxon>
    </lineage>
</organism>
<accession>A0AAQ4F0G9</accession>
<evidence type="ECO:0000313" key="4">
    <source>
        <dbReference type="Proteomes" id="UP001321473"/>
    </source>
</evidence>
<dbReference type="SUPFAM" id="SSF48113">
    <property type="entry name" value="Heme-dependent peroxidases"/>
    <property type="match status" value="3"/>
</dbReference>
<dbReference type="CDD" id="cd09823">
    <property type="entry name" value="peroxinectin_like"/>
    <property type="match status" value="1"/>
</dbReference>
<proteinExistence type="predicted"/>
<feature type="binding site" description="axial binding residue" evidence="2">
    <location>
        <position position="530"/>
    </location>
    <ligand>
        <name>heme b</name>
        <dbReference type="ChEBI" id="CHEBI:60344"/>
    </ligand>
    <ligandPart>
        <name>Fe</name>
        <dbReference type="ChEBI" id="CHEBI:18248"/>
    </ligandPart>
</feature>
<dbReference type="PANTHER" id="PTHR11475">
    <property type="entry name" value="OXIDASE/PEROXIDASE"/>
    <property type="match status" value="1"/>
</dbReference>
<evidence type="ECO:0000256" key="1">
    <source>
        <dbReference type="ARBA" id="ARBA00022559"/>
    </source>
</evidence>
<reference evidence="3 4" key="1">
    <citation type="journal article" date="2023" name="Arcadia Sci">
        <title>De novo assembly of a long-read Amblyomma americanum tick genome.</title>
        <authorList>
            <person name="Chou S."/>
            <person name="Poskanzer K.E."/>
            <person name="Rollins M."/>
            <person name="Thuy-Boun P.S."/>
        </authorList>
    </citation>
    <scope>NUCLEOTIDE SEQUENCE [LARGE SCALE GENOMIC DNA]</scope>
    <source>
        <strain evidence="3">F_SG_1</strain>
        <tissue evidence="3">Salivary glands</tissue>
    </source>
</reference>
<evidence type="ECO:0008006" key="5">
    <source>
        <dbReference type="Google" id="ProtNLM"/>
    </source>
</evidence>
<name>A0AAQ4F0G9_AMBAM</name>
<keyword evidence="2" id="KW-0479">Metal-binding</keyword>